<dbReference type="PANTHER" id="PTHR31956:SF1">
    <property type="entry name" value="NON-SPECIFIC PHOSPHOLIPASE C1"/>
    <property type="match status" value="1"/>
</dbReference>
<organism evidence="3 4">
    <name type="scientific">Lentzea indica</name>
    <dbReference type="NCBI Taxonomy" id="2604800"/>
    <lineage>
        <taxon>Bacteria</taxon>
        <taxon>Bacillati</taxon>
        <taxon>Actinomycetota</taxon>
        <taxon>Actinomycetes</taxon>
        <taxon>Pseudonocardiales</taxon>
        <taxon>Pseudonocardiaceae</taxon>
        <taxon>Lentzea</taxon>
    </lineage>
</organism>
<gene>
    <name evidence="3" type="ORF">FXN61_48930</name>
</gene>
<keyword evidence="2" id="KW-0843">Virulence</keyword>
<keyword evidence="1" id="KW-0378">Hydrolase</keyword>
<sequence length="149" mass="16322">DSEHPGASSPAASASITYQVLDALASNQEVWESTVLFITYDENDGFYDHVPPPRPPLSVTDEYVGDRPLGLGARVPMTVVSPWSVGGYVCSQVFDHTSMTQFLERWTGVRSEEISAWRRVLLRKSMLRVLESFHALPVVSGGAPKVAST</sequence>
<dbReference type="PANTHER" id="PTHR31956">
    <property type="entry name" value="NON-SPECIFIC PHOSPHOLIPASE C4-RELATED"/>
    <property type="match status" value="1"/>
</dbReference>
<dbReference type="EMBL" id="VSRL01000619">
    <property type="protein sequence ID" value="NKE64182.1"/>
    <property type="molecule type" value="Genomic_DNA"/>
</dbReference>
<dbReference type="Gene3D" id="3.40.720.10">
    <property type="entry name" value="Alkaline Phosphatase, subunit A"/>
    <property type="match status" value="1"/>
</dbReference>
<evidence type="ECO:0000313" key="3">
    <source>
        <dbReference type="EMBL" id="NKE64182.1"/>
    </source>
</evidence>
<keyword evidence="4" id="KW-1185">Reference proteome</keyword>
<evidence type="ECO:0008006" key="5">
    <source>
        <dbReference type="Google" id="ProtNLM"/>
    </source>
</evidence>
<proteinExistence type="predicted"/>
<reference evidence="3 4" key="1">
    <citation type="submission" date="2019-08" db="EMBL/GenBank/DDBJ databases">
        <title>Lentzea from Indian Himalayas.</title>
        <authorList>
            <person name="Mandal S."/>
            <person name="Mallick Gupta A."/>
            <person name="Maiti P.K."/>
            <person name="Sarkar J."/>
            <person name="Mandal S."/>
        </authorList>
    </citation>
    <scope>NUCLEOTIDE SEQUENCE [LARGE SCALE GENOMIC DNA]</scope>
    <source>
        <strain evidence="3 4">PSKA42</strain>
    </source>
</reference>
<evidence type="ECO:0000313" key="4">
    <source>
        <dbReference type="Proteomes" id="UP001515943"/>
    </source>
</evidence>
<feature type="non-terminal residue" evidence="3">
    <location>
        <position position="149"/>
    </location>
</feature>
<dbReference type="InterPro" id="IPR007312">
    <property type="entry name" value="Phosphoesterase"/>
</dbReference>
<accession>A0ABX1FZU2</accession>
<dbReference type="RefSeq" id="WP_281360903.1">
    <property type="nucleotide sequence ID" value="NZ_VSRL01000619.1"/>
</dbReference>
<evidence type="ECO:0000256" key="1">
    <source>
        <dbReference type="ARBA" id="ARBA00022801"/>
    </source>
</evidence>
<evidence type="ECO:0000256" key="2">
    <source>
        <dbReference type="ARBA" id="ARBA00023026"/>
    </source>
</evidence>
<feature type="non-terminal residue" evidence="3">
    <location>
        <position position="1"/>
    </location>
</feature>
<comment type="caution">
    <text evidence="3">The sequence shown here is derived from an EMBL/GenBank/DDBJ whole genome shotgun (WGS) entry which is preliminary data.</text>
</comment>
<dbReference type="Proteomes" id="UP001515943">
    <property type="component" value="Unassembled WGS sequence"/>
</dbReference>
<dbReference type="Pfam" id="PF04185">
    <property type="entry name" value="Phosphoesterase"/>
    <property type="match status" value="1"/>
</dbReference>
<dbReference type="InterPro" id="IPR017850">
    <property type="entry name" value="Alkaline_phosphatase_core_sf"/>
</dbReference>
<name>A0ABX1FZU2_9PSEU</name>
<protein>
    <recommendedName>
        <fullName evidence="5">Phospholipase C</fullName>
    </recommendedName>
</protein>